<comment type="caution">
    <text evidence="1">The sequence shown here is derived from an EMBL/GenBank/DDBJ whole genome shotgun (WGS) entry which is preliminary data.</text>
</comment>
<dbReference type="InterPro" id="IPR009014">
    <property type="entry name" value="Transketo_C/PFOR_II"/>
</dbReference>
<organism evidence="1">
    <name type="scientific">marine sediment metagenome</name>
    <dbReference type="NCBI Taxonomy" id="412755"/>
    <lineage>
        <taxon>unclassified sequences</taxon>
        <taxon>metagenomes</taxon>
        <taxon>ecological metagenomes</taxon>
    </lineage>
</organism>
<protein>
    <recommendedName>
        <fullName evidence="2">Transketolase C-terminal domain-containing protein</fullName>
    </recommendedName>
</protein>
<proteinExistence type="predicted"/>
<dbReference type="AlphaFoldDB" id="X1BA77"/>
<dbReference type="SUPFAM" id="SSF52922">
    <property type="entry name" value="TK C-terminal domain-like"/>
    <property type="match status" value="1"/>
</dbReference>
<evidence type="ECO:0000313" key="1">
    <source>
        <dbReference type="EMBL" id="GAG81013.1"/>
    </source>
</evidence>
<name>X1BA77_9ZZZZ</name>
<gene>
    <name evidence="1" type="ORF">S01H4_31524</name>
</gene>
<reference evidence="1" key="1">
    <citation type="journal article" date="2014" name="Front. Microbiol.">
        <title>High frequency of phylogenetically diverse reductive dehalogenase-homologous genes in deep subseafloor sedimentary metagenomes.</title>
        <authorList>
            <person name="Kawai M."/>
            <person name="Futagami T."/>
            <person name="Toyoda A."/>
            <person name="Takaki Y."/>
            <person name="Nishi S."/>
            <person name="Hori S."/>
            <person name="Arai W."/>
            <person name="Tsubouchi T."/>
            <person name="Morono Y."/>
            <person name="Uchiyama I."/>
            <person name="Ito T."/>
            <person name="Fujiyama A."/>
            <person name="Inagaki F."/>
            <person name="Takami H."/>
        </authorList>
    </citation>
    <scope>NUCLEOTIDE SEQUENCE</scope>
    <source>
        <strain evidence="1">Expedition CK06-06</strain>
    </source>
</reference>
<dbReference type="Gene3D" id="3.40.50.920">
    <property type="match status" value="1"/>
</dbReference>
<accession>X1BA77</accession>
<dbReference type="EMBL" id="BART01016384">
    <property type="protein sequence ID" value="GAG81013.1"/>
    <property type="molecule type" value="Genomic_DNA"/>
</dbReference>
<sequence>MRFIGLADVYVESADPSDLLKKYHLTAQDIVLAARDAYKAKISGAS</sequence>
<evidence type="ECO:0008006" key="2">
    <source>
        <dbReference type="Google" id="ProtNLM"/>
    </source>
</evidence>